<dbReference type="SUPFAM" id="SSF50969">
    <property type="entry name" value="YVTN repeat-like/Quinoprotein amine dehydrogenase"/>
    <property type="match status" value="1"/>
</dbReference>
<organism evidence="7 8">
    <name type="scientific">Plectus sambesii</name>
    <dbReference type="NCBI Taxonomy" id="2011161"/>
    <lineage>
        <taxon>Eukaryota</taxon>
        <taxon>Metazoa</taxon>
        <taxon>Ecdysozoa</taxon>
        <taxon>Nematoda</taxon>
        <taxon>Chromadorea</taxon>
        <taxon>Plectida</taxon>
        <taxon>Plectina</taxon>
        <taxon>Plectoidea</taxon>
        <taxon>Plectidae</taxon>
        <taxon>Plectus</taxon>
    </lineage>
</organism>
<evidence type="ECO:0000256" key="4">
    <source>
        <dbReference type="SAM" id="MobiDB-lite"/>
    </source>
</evidence>
<dbReference type="SMART" id="SM00320">
    <property type="entry name" value="WD40"/>
    <property type="match status" value="18"/>
</dbReference>
<proteinExistence type="predicted"/>
<dbReference type="InterPro" id="IPR005108">
    <property type="entry name" value="HELP"/>
</dbReference>
<dbReference type="SUPFAM" id="SSF50978">
    <property type="entry name" value="WD40 repeat-like"/>
    <property type="match status" value="3"/>
</dbReference>
<dbReference type="FunFam" id="2.130.10.10:FF:000320">
    <property type="entry name" value="echinoderm microtubule-associated protein-like 6"/>
    <property type="match status" value="1"/>
</dbReference>
<evidence type="ECO:0000256" key="2">
    <source>
        <dbReference type="ARBA" id="ARBA00022737"/>
    </source>
</evidence>
<dbReference type="WBParaSite" id="PSAMB.scaffold376size54081.g5119.t1">
    <property type="protein sequence ID" value="PSAMB.scaffold376size54081.g5119.t1"/>
    <property type="gene ID" value="PSAMB.scaffold376size54081.g5119"/>
</dbReference>
<feature type="domain" description="EML-like second beta-propeller" evidence="6">
    <location>
        <begin position="1094"/>
        <end position="1270"/>
    </location>
</feature>
<evidence type="ECO:0000256" key="1">
    <source>
        <dbReference type="ARBA" id="ARBA00022574"/>
    </source>
</evidence>
<dbReference type="InterPro" id="IPR055439">
    <property type="entry name" value="Beta-prop_EML_1st"/>
</dbReference>
<dbReference type="Gene3D" id="2.130.10.10">
    <property type="entry name" value="YVTN repeat-like/Quinoprotein amine dehydrogenase"/>
    <property type="match status" value="5"/>
</dbReference>
<dbReference type="PANTHER" id="PTHR13720">
    <property type="entry name" value="WD-40 REPEAT PROTEIN"/>
    <property type="match status" value="1"/>
</dbReference>
<dbReference type="InterPro" id="IPR036322">
    <property type="entry name" value="WD40_repeat_dom_sf"/>
</dbReference>
<feature type="domain" description="EML-like first beta-propeller" evidence="5">
    <location>
        <begin position="808"/>
        <end position="1074"/>
    </location>
</feature>
<feature type="region of interest" description="Disordered" evidence="4">
    <location>
        <begin position="653"/>
        <end position="697"/>
    </location>
</feature>
<feature type="compositionally biased region" description="Acidic residues" evidence="4">
    <location>
        <begin position="683"/>
        <end position="697"/>
    </location>
</feature>
<dbReference type="Pfam" id="PF03451">
    <property type="entry name" value="HELP"/>
    <property type="match status" value="2"/>
</dbReference>
<feature type="repeat" description="WD" evidence="3">
    <location>
        <begin position="1087"/>
        <end position="1128"/>
    </location>
</feature>
<name>A0A914WE61_9BILA</name>
<dbReference type="PROSITE" id="PS00678">
    <property type="entry name" value="WD_REPEATS_1"/>
    <property type="match status" value="1"/>
</dbReference>
<dbReference type="InterPro" id="IPR015943">
    <property type="entry name" value="WD40/YVTN_repeat-like_dom_sf"/>
</dbReference>
<keyword evidence="7" id="KW-1185">Reference proteome</keyword>
<dbReference type="AlphaFoldDB" id="A0A914WE61"/>
<dbReference type="InterPro" id="IPR050630">
    <property type="entry name" value="WD_repeat_EMAP"/>
</dbReference>
<reference evidence="8" key="1">
    <citation type="submission" date="2022-11" db="UniProtKB">
        <authorList>
            <consortium name="WormBaseParasite"/>
        </authorList>
    </citation>
    <scope>IDENTIFICATION</scope>
</reference>
<evidence type="ECO:0000256" key="3">
    <source>
        <dbReference type="PROSITE-ProRule" id="PRU00221"/>
    </source>
</evidence>
<dbReference type="Proteomes" id="UP000887566">
    <property type="component" value="Unplaced"/>
</dbReference>
<dbReference type="InterPro" id="IPR055442">
    <property type="entry name" value="Beta-prop_EML-like_2nd"/>
</dbReference>
<feature type="repeat" description="WD" evidence="3">
    <location>
        <begin position="612"/>
        <end position="654"/>
    </location>
</feature>
<dbReference type="Pfam" id="PF23409">
    <property type="entry name" value="Beta-prop_EML"/>
    <property type="match status" value="2"/>
</dbReference>
<dbReference type="PROSITE" id="PS50082">
    <property type="entry name" value="WD_REPEATS_2"/>
    <property type="match status" value="2"/>
</dbReference>
<dbReference type="InterPro" id="IPR011044">
    <property type="entry name" value="Quino_amine_DH_bsu"/>
</dbReference>
<dbReference type="InterPro" id="IPR019775">
    <property type="entry name" value="WD40_repeat_CS"/>
</dbReference>
<dbReference type="Pfam" id="PF23414">
    <property type="entry name" value="Beta-prop_EML_2"/>
    <property type="match status" value="2"/>
</dbReference>
<protein>
    <submittedName>
        <fullName evidence="8">HELP domain-containing protein</fullName>
    </submittedName>
</protein>
<dbReference type="GO" id="GO:0005929">
    <property type="term" value="C:cilium"/>
    <property type="evidence" value="ECO:0007669"/>
    <property type="project" value="UniProtKB-ARBA"/>
</dbReference>
<evidence type="ECO:0000313" key="8">
    <source>
        <dbReference type="WBParaSite" id="PSAMB.scaffold376size54081.g5119.t1"/>
    </source>
</evidence>
<dbReference type="InterPro" id="IPR001680">
    <property type="entry name" value="WD40_rpt"/>
</dbReference>
<sequence length="1270" mass="139965">MRNVFSYRGYDCHNNICFTQDGRLIFHVAALGVVQDRDTGVQRFYIGHTDDILSLAIHPQRDVVATGEIGRHPTIHVWDAENPEQQPLSVLKGHHTGGVCALDFSGAIVSEYNQCWIIKVAKLAVAKGPMFPGEPERDRTRSSLTEVPQNAADIFKCDDGKKLISVGLDTYHMIIVWDWKRGEKLAEGRGHKDKIFGIRFDPFDSAKAVSVGVKHIKFWATAGGGLTSSRGVFGSVAKMDTMMCVEYGKQKGCCFSGAANGKIYCWLDARLARTVDAHIGPVFAIFALEKGFVTGGKDGKAVLWDETMEKKLKSYSVSDGESSEKTVGNLTAIPNPAVRAVALGHSKIAAGTITGEILEIDKSGSIRVLTKGHCAGEIWGLAAHPKENLCCTGSDDGFVRVWEFGAKFEQRAILNVQKPARSVEFSSDGQYIGVGFSDGSVFILEAASLGKKFEFHHRKEEISDIKFAPEPHKFVAVASHDNFIDVYDYQEGKRIGVCKGHSSYITHIDWDATGALLASNSGDSEMLFFAMPKGEQQLLPANVADETVKWHTRTGVLNPNIFGIWPPSSDVTDINAVDVHPQGQILATADDFGFVKIFQHPCKEKYAKSKRYLGHSAHVASVRWSHDGQYLLSIGGSDTALCVWKLYTNDEKNKQNGNDVPAASPKSSKKIKGTPQFGQSDSSDTDSEEEGGFDSDVEAEKSVDYSSKMYSQPQRDGIILQNRQLLEEDRAKPAVSRRVNEQFNVQRKDLAILKGKKVITNINKLKLEYIFGYRGFDCANNLAYLNEGVEIVFHTAGVGIVLNLSSGQQKFYQKHTDDILCLAVNRNSKFGSLVATGQIDLKSPTIHVWDSNTMKTLSMVKIDHSDGANCIDFSPSGKYLLTVGINAERTVSVFKWQDGSVIAKCSGHSRKIFDAHFRPDNDSSFVTVGVKFVKFWNISGDQLIAKKAVLDNQATFLPTMLSIAFAPNGITYTGCVTGDIFVWNEERLQRIVRNAHNGPIFSMHTSLDDGLITTGAKEKRSENAACVKIWDQELSKHRPYSIQSVTGSEAQVVKSVFRAKGKIVVGTKSCDIVEIQEQNGAAHFILQSHSAGELRGLACHPSKLIAATTSSDQTLRLWDIERREMLLQARLEEKATCATYSADGSLLAVGMDNGKVAIVNSADLTPWAKRRDRSARVTQIRFSPDSKYLAVAYQESIVDIHDMSSKPSALQRVSYCKFSSQSVAHMDFSADSKFIKASTGSFDIFIFKVPECVMVTDKNEIKNIIWSTWT</sequence>
<feature type="domain" description="EML-like first beta-propeller" evidence="5">
    <location>
        <begin position="156"/>
        <end position="359"/>
    </location>
</feature>
<keyword evidence="1 3" id="KW-0853">WD repeat</keyword>
<dbReference type="Pfam" id="PF00400">
    <property type="entry name" value="WD40"/>
    <property type="match status" value="1"/>
</dbReference>
<evidence type="ECO:0000259" key="5">
    <source>
        <dbReference type="Pfam" id="PF23409"/>
    </source>
</evidence>
<evidence type="ECO:0000313" key="7">
    <source>
        <dbReference type="Proteomes" id="UP000887566"/>
    </source>
</evidence>
<feature type="domain" description="EML-like second beta-propeller" evidence="6">
    <location>
        <begin position="378"/>
        <end position="646"/>
    </location>
</feature>
<dbReference type="PANTHER" id="PTHR13720:SF33">
    <property type="entry name" value="HELP DOMAIN-CONTAINING PROTEIN"/>
    <property type="match status" value="1"/>
</dbReference>
<accession>A0A914WE61</accession>
<dbReference type="GO" id="GO:0008017">
    <property type="term" value="F:microtubule binding"/>
    <property type="evidence" value="ECO:0007669"/>
    <property type="project" value="TreeGrafter"/>
</dbReference>
<evidence type="ECO:0000259" key="6">
    <source>
        <dbReference type="Pfam" id="PF23414"/>
    </source>
</evidence>
<keyword evidence="2" id="KW-0677">Repeat</keyword>